<dbReference type="InterPro" id="IPR002099">
    <property type="entry name" value="MutL/Mlh/PMS"/>
</dbReference>
<dbReference type="SUPFAM" id="SSF118116">
    <property type="entry name" value="DNA mismatch repair protein MutL"/>
    <property type="match status" value="1"/>
</dbReference>
<dbReference type="InterPro" id="IPR038973">
    <property type="entry name" value="MutL/Mlh/Pms-like"/>
</dbReference>
<dbReference type="InterPro" id="IPR014790">
    <property type="entry name" value="MutL_C"/>
</dbReference>
<dbReference type="AlphaFoldDB" id="A0A0D7W4T5"/>
<dbReference type="PANTHER" id="PTHR10073">
    <property type="entry name" value="DNA MISMATCH REPAIR PROTEIN MLH, PMS, MUTL"/>
    <property type="match status" value="1"/>
</dbReference>
<keyword evidence="4 5" id="KW-0234">DNA repair</keyword>
<proteinExistence type="inferred from homology"/>
<dbReference type="FunFam" id="3.30.565.10:FF:000003">
    <property type="entry name" value="DNA mismatch repair endonuclease MutL"/>
    <property type="match status" value="1"/>
</dbReference>
<organism evidence="9 10">
    <name type="scientific">Neotamlana sedimentorum</name>
    <dbReference type="NCBI Taxonomy" id="1435349"/>
    <lineage>
        <taxon>Bacteria</taxon>
        <taxon>Pseudomonadati</taxon>
        <taxon>Bacteroidota</taxon>
        <taxon>Flavobacteriia</taxon>
        <taxon>Flavobacteriales</taxon>
        <taxon>Flavobacteriaceae</taxon>
        <taxon>Neotamlana</taxon>
    </lineage>
</organism>
<dbReference type="EMBL" id="JTDW01000013">
    <property type="protein sequence ID" value="KJD33723.1"/>
    <property type="molecule type" value="Genomic_DNA"/>
</dbReference>
<dbReference type="GO" id="GO:0005524">
    <property type="term" value="F:ATP binding"/>
    <property type="evidence" value="ECO:0007669"/>
    <property type="project" value="InterPro"/>
</dbReference>
<keyword evidence="10" id="KW-1185">Reference proteome</keyword>
<dbReference type="OrthoDB" id="9763467at2"/>
<dbReference type="PATRIC" id="fig|1435349.4.peg.810"/>
<evidence type="ECO:0000256" key="5">
    <source>
        <dbReference type="HAMAP-Rule" id="MF_00149"/>
    </source>
</evidence>
<evidence type="ECO:0000256" key="2">
    <source>
        <dbReference type="ARBA" id="ARBA00021975"/>
    </source>
</evidence>
<dbReference type="PANTHER" id="PTHR10073:SF12">
    <property type="entry name" value="DNA MISMATCH REPAIR PROTEIN MLH1"/>
    <property type="match status" value="1"/>
</dbReference>
<dbReference type="GO" id="GO:0140664">
    <property type="term" value="F:ATP-dependent DNA damage sensor activity"/>
    <property type="evidence" value="ECO:0007669"/>
    <property type="project" value="InterPro"/>
</dbReference>
<dbReference type="Gene3D" id="3.30.230.10">
    <property type="match status" value="1"/>
</dbReference>
<dbReference type="InterPro" id="IPR020568">
    <property type="entry name" value="Ribosomal_Su5_D2-typ_SF"/>
</dbReference>
<dbReference type="HAMAP" id="MF_00149">
    <property type="entry name" value="DNA_mis_repair"/>
    <property type="match status" value="1"/>
</dbReference>
<dbReference type="Pfam" id="PF13589">
    <property type="entry name" value="HATPase_c_3"/>
    <property type="match status" value="1"/>
</dbReference>
<evidence type="ECO:0000313" key="10">
    <source>
        <dbReference type="Proteomes" id="UP000032578"/>
    </source>
</evidence>
<evidence type="ECO:0000256" key="3">
    <source>
        <dbReference type="ARBA" id="ARBA00022763"/>
    </source>
</evidence>
<dbReference type="InterPro" id="IPR042121">
    <property type="entry name" value="MutL_C_regsub"/>
</dbReference>
<dbReference type="GO" id="GO:0030983">
    <property type="term" value="F:mismatched DNA binding"/>
    <property type="evidence" value="ECO:0007669"/>
    <property type="project" value="InterPro"/>
</dbReference>
<dbReference type="InterPro" id="IPR037198">
    <property type="entry name" value="MutL_C_sf"/>
</dbReference>
<comment type="caution">
    <text evidence="9">The sequence shown here is derived from an EMBL/GenBank/DDBJ whole genome shotgun (WGS) entry which is preliminary data.</text>
</comment>
<dbReference type="Pfam" id="PF01119">
    <property type="entry name" value="DNA_mis_repair"/>
    <property type="match status" value="1"/>
</dbReference>
<evidence type="ECO:0000256" key="6">
    <source>
        <dbReference type="SAM" id="MobiDB-lite"/>
    </source>
</evidence>
<dbReference type="Gene3D" id="3.30.1540.20">
    <property type="entry name" value="MutL, C-terminal domain, dimerisation subdomain"/>
    <property type="match status" value="1"/>
</dbReference>
<accession>A0A0D7W4T5</accession>
<dbReference type="SUPFAM" id="SSF54211">
    <property type="entry name" value="Ribosomal protein S5 domain 2-like"/>
    <property type="match status" value="1"/>
</dbReference>
<evidence type="ECO:0000256" key="4">
    <source>
        <dbReference type="ARBA" id="ARBA00023204"/>
    </source>
</evidence>
<dbReference type="SUPFAM" id="SSF55874">
    <property type="entry name" value="ATPase domain of HSP90 chaperone/DNA topoisomerase II/histidine kinase"/>
    <property type="match status" value="1"/>
</dbReference>
<name>A0A0D7W4T5_9FLAO</name>
<feature type="compositionally biased region" description="Polar residues" evidence="6">
    <location>
        <begin position="378"/>
        <end position="388"/>
    </location>
</feature>
<comment type="similarity">
    <text evidence="1 5">Belongs to the DNA mismatch repair MutL/HexB family.</text>
</comment>
<feature type="domain" description="DNA mismatch repair protein S5" evidence="8">
    <location>
        <begin position="209"/>
        <end position="327"/>
    </location>
</feature>
<dbReference type="PROSITE" id="PS00058">
    <property type="entry name" value="DNA_MISMATCH_REPAIR_1"/>
    <property type="match status" value="1"/>
</dbReference>
<dbReference type="Gene3D" id="3.30.1370.100">
    <property type="entry name" value="MutL, C-terminal domain, regulatory subdomain"/>
    <property type="match status" value="1"/>
</dbReference>
<dbReference type="InterPro" id="IPR042120">
    <property type="entry name" value="MutL_C_dimsub"/>
</dbReference>
<evidence type="ECO:0000259" key="7">
    <source>
        <dbReference type="SMART" id="SM00853"/>
    </source>
</evidence>
<evidence type="ECO:0000259" key="8">
    <source>
        <dbReference type="SMART" id="SM01340"/>
    </source>
</evidence>
<comment type="function">
    <text evidence="5">This protein is involved in the repair of mismatches in DNA. It is required for dam-dependent methyl-directed DNA mismatch repair. May act as a 'molecular matchmaker', a protein that promotes the formation of a stable complex between two or more DNA-binding proteins in an ATP-dependent manner without itself being part of a final effector complex.</text>
</comment>
<dbReference type="Pfam" id="PF08676">
    <property type="entry name" value="MutL_C"/>
    <property type="match status" value="1"/>
</dbReference>
<evidence type="ECO:0000313" key="9">
    <source>
        <dbReference type="EMBL" id="KJD33723.1"/>
    </source>
</evidence>
<sequence length="626" mass="70130">MADIIQLLPDHVANQIAAGEVVQRPASVVKELLENAIDAGANTIKLIIKDAGKTLVQVIDDGKGMSTTDARLSFERHATSKIKSADDLFQLNTKGFRGEALASIAAIAHVELKTKQETDDVGNTIQIEGSKVITQEIVVTPKGTSVAVKNLFFNIPARRNFLKSDAVELRHIMDEFHRVALAHPSINFLFYNNGSETFNLPVSNFRQRIVNIFGSKTNEKLVPVNEDTEVLKISGFVGKPEFAKKTRGEQYFFVNNRFIKSAYLNHAIASAFEGLLKNGTHASYFLNLDVDPQTIDINIHPTKTEIKFDDEHTLYAILRSAVKHSLGQFNIAPVLDFDRDPNLDTSYTQQKINIKAPQIEVDRSFNPFKNEPIKTESKPSFSGRQTTSFKPTPNNWDSLYIGVASKEINNNNETSVDFSEVQFESEEQTASMFDNNEVEQANTTYQIHNKYIVSTIKSGMLVIDQYRAHQRVLYEDFLKNLTIKEATSQQLLFPLQLHFSKQDVEIISQLKEDLEFTGFLFSEITKETVEITGVPVGVPESEVSIILEQLISDVENEVPDSNFSAADLLAKSMAKSLAIKTGQALKKDEQEHLVNKLFACKEPNVSPTNKTTFITMSVDELDKKFI</sequence>
<keyword evidence="3 5" id="KW-0227">DNA damage</keyword>
<dbReference type="RefSeq" id="WP_044633586.1">
    <property type="nucleotide sequence ID" value="NZ_JTDW01000013.1"/>
</dbReference>
<dbReference type="CDD" id="cd16926">
    <property type="entry name" value="HATPase_MutL-MLH-PMS-like"/>
    <property type="match status" value="1"/>
</dbReference>
<dbReference type="SMART" id="SM01340">
    <property type="entry name" value="DNA_mis_repair"/>
    <property type="match status" value="1"/>
</dbReference>
<dbReference type="CDD" id="cd00782">
    <property type="entry name" value="MutL_Trans"/>
    <property type="match status" value="1"/>
</dbReference>
<dbReference type="GO" id="GO:0016887">
    <property type="term" value="F:ATP hydrolysis activity"/>
    <property type="evidence" value="ECO:0007669"/>
    <property type="project" value="InterPro"/>
</dbReference>
<gene>
    <name evidence="5" type="primary">mutL</name>
    <name evidence="9" type="ORF">PW52_13940</name>
</gene>
<dbReference type="GO" id="GO:0006298">
    <property type="term" value="P:mismatch repair"/>
    <property type="evidence" value="ECO:0007669"/>
    <property type="project" value="UniProtKB-UniRule"/>
</dbReference>
<feature type="domain" description="MutL C-terminal dimerisation" evidence="7">
    <location>
        <begin position="443"/>
        <end position="585"/>
    </location>
</feature>
<dbReference type="Gene3D" id="3.30.565.10">
    <property type="entry name" value="Histidine kinase-like ATPase, C-terminal domain"/>
    <property type="match status" value="1"/>
</dbReference>
<feature type="region of interest" description="Disordered" evidence="6">
    <location>
        <begin position="368"/>
        <end position="388"/>
    </location>
</feature>
<dbReference type="SMART" id="SM00853">
    <property type="entry name" value="MutL_C"/>
    <property type="match status" value="1"/>
</dbReference>
<dbReference type="InterPro" id="IPR020667">
    <property type="entry name" value="DNA_mismatch_repair_MutL"/>
</dbReference>
<reference evidence="9 10" key="1">
    <citation type="submission" date="2014-11" db="EMBL/GenBank/DDBJ databases">
        <title>Tamlana sedimentorum sp. nov., isolated from shallow sand sediments of the Sea of Japan.</title>
        <authorList>
            <person name="Romanenko L.A."/>
        </authorList>
    </citation>
    <scope>NUCLEOTIDE SEQUENCE [LARGE SCALE GENOMIC DNA]</scope>
    <source>
        <strain evidence="9 10">JCM 19808</strain>
    </source>
</reference>
<dbReference type="InterPro" id="IPR013507">
    <property type="entry name" value="DNA_mismatch_S5_2-like"/>
</dbReference>
<evidence type="ECO:0000256" key="1">
    <source>
        <dbReference type="ARBA" id="ARBA00006082"/>
    </source>
</evidence>
<dbReference type="STRING" id="1435349.PW52_13940"/>
<dbReference type="GO" id="GO:0032300">
    <property type="term" value="C:mismatch repair complex"/>
    <property type="evidence" value="ECO:0007669"/>
    <property type="project" value="InterPro"/>
</dbReference>
<dbReference type="InterPro" id="IPR014762">
    <property type="entry name" value="DNA_mismatch_repair_CS"/>
</dbReference>
<dbReference type="InterPro" id="IPR014721">
    <property type="entry name" value="Ribsml_uS5_D2-typ_fold_subgr"/>
</dbReference>
<dbReference type="NCBIfam" id="TIGR00585">
    <property type="entry name" value="mutl"/>
    <property type="match status" value="1"/>
</dbReference>
<protein>
    <recommendedName>
        <fullName evidence="2 5">DNA mismatch repair protein MutL</fullName>
    </recommendedName>
</protein>
<dbReference type="InterPro" id="IPR036890">
    <property type="entry name" value="HATPase_C_sf"/>
</dbReference>
<dbReference type="Proteomes" id="UP000032578">
    <property type="component" value="Unassembled WGS sequence"/>
</dbReference>